<keyword evidence="10" id="KW-0472">Membrane</keyword>
<feature type="transmembrane region" description="Helical" evidence="10">
    <location>
        <begin position="193"/>
        <end position="213"/>
    </location>
</feature>
<evidence type="ECO:0000313" key="14">
    <source>
        <dbReference type="Proteomes" id="UP000267164"/>
    </source>
</evidence>
<feature type="domain" description="Histidine kinase" evidence="11">
    <location>
        <begin position="303"/>
        <end position="518"/>
    </location>
</feature>
<dbReference type="SMART" id="SM00388">
    <property type="entry name" value="HisKA"/>
    <property type="match status" value="1"/>
</dbReference>
<dbReference type="CDD" id="cd00082">
    <property type="entry name" value="HisKA"/>
    <property type="match status" value="1"/>
</dbReference>
<dbReference type="GO" id="GO:0005886">
    <property type="term" value="C:plasma membrane"/>
    <property type="evidence" value="ECO:0007669"/>
    <property type="project" value="UniProtKB-SubCell"/>
</dbReference>
<evidence type="ECO:0000259" key="12">
    <source>
        <dbReference type="PROSITE" id="PS50885"/>
    </source>
</evidence>
<dbReference type="Gene3D" id="3.30.565.10">
    <property type="entry name" value="Histidine kinase-like ATPase, C-terminal domain"/>
    <property type="match status" value="1"/>
</dbReference>
<dbReference type="Pfam" id="PF00672">
    <property type="entry name" value="HAMP"/>
    <property type="match status" value="1"/>
</dbReference>
<dbReference type="Gene3D" id="1.10.287.130">
    <property type="match status" value="1"/>
</dbReference>
<dbReference type="CDD" id="cd06225">
    <property type="entry name" value="HAMP"/>
    <property type="match status" value="1"/>
</dbReference>
<evidence type="ECO:0000256" key="6">
    <source>
        <dbReference type="ARBA" id="ARBA00022692"/>
    </source>
</evidence>
<dbReference type="Pfam" id="PF02518">
    <property type="entry name" value="HATPase_c"/>
    <property type="match status" value="1"/>
</dbReference>
<evidence type="ECO:0000256" key="8">
    <source>
        <dbReference type="ARBA" id="ARBA00022989"/>
    </source>
</evidence>
<dbReference type="EMBL" id="CP032568">
    <property type="protein sequence ID" value="AYF76893.1"/>
    <property type="molecule type" value="Genomic_DNA"/>
</dbReference>
<dbReference type="SUPFAM" id="SSF158472">
    <property type="entry name" value="HAMP domain-like"/>
    <property type="match status" value="1"/>
</dbReference>
<comment type="catalytic activity">
    <reaction evidence="1">
        <text>ATP + protein L-histidine = ADP + protein N-phospho-L-histidine.</text>
        <dbReference type="EC" id="2.7.13.3"/>
    </reaction>
</comment>
<dbReference type="SMART" id="SM00387">
    <property type="entry name" value="HATPase_c"/>
    <property type="match status" value="1"/>
</dbReference>
<evidence type="ECO:0000259" key="11">
    <source>
        <dbReference type="PROSITE" id="PS50109"/>
    </source>
</evidence>
<dbReference type="InterPro" id="IPR007891">
    <property type="entry name" value="CHASE3"/>
</dbReference>
<dbReference type="EC" id="2.7.13.3" evidence="3"/>
<proteinExistence type="predicted"/>
<reference evidence="13 14" key="1">
    <citation type="submission" date="2018-09" db="EMBL/GenBank/DDBJ databases">
        <title>Nocardia yunnanensis sp. nov., an actinomycete isolated from a soil sample.</title>
        <authorList>
            <person name="Zhang J."/>
        </authorList>
    </citation>
    <scope>NUCLEOTIDE SEQUENCE [LARGE SCALE GENOMIC DNA]</scope>
    <source>
        <strain evidence="13 14">CFHS0054</strain>
    </source>
</reference>
<evidence type="ECO:0000256" key="4">
    <source>
        <dbReference type="ARBA" id="ARBA00022553"/>
    </source>
</evidence>
<dbReference type="Proteomes" id="UP000267164">
    <property type="component" value="Chromosome"/>
</dbReference>
<name>A0A386ZI60_9NOCA</name>
<dbReference type="InterPro" id="IPR052162">
    <property type="entry name" value="Sensor_kinase/Photoreceptor"/>
</dbReference>
<keyword evidence="6 10" id="KW-0812">Transmembrane</keyword>
<dbReference type="Gene3D" id="6.10.340.10">
    <property type="match status" value="1"/>
</dbReference>
<dbReference type="GO" id="GO:0000155">
    <property type="term" value="F:phosphorelay sensor kinase activity"/>
    <property type="evidence" value="ECO:0007669"/>
    <property type="project" value="InterPro"/>
</dbReference>
<dbReference type="InterPro" id="IPR003594">
    <property type="entry name" value="HATPase_dom"/>
</dbReference>
<dbReference type="CDD" id="cd19410">
    <property type="entry name" value="HK9-like_sensor"/>
    <property type="match status" value="1"/>
</dbReference>
<dbReference type="OrthoDB" id="9808408at2"/>
<evidence type="ECO:0000256" key="10">
    <source>
        <dbReference type="SAM" id="Phobius"/>
    </source>
</evidence>
<comment type="subcellular location">
    <subcellularLocation>
        <location evidence="2">Cell membrane</location>
    </subcellularLocation>
</comment>
<keyword evidence="5" id="KW-0808">Transferase</keyword>
<dbReference type="InterPro" id="IPR005467">
    <property type="entry name" value="His_kinase_dom"/>
</dbReference>
<keyword evidence="14" id="KW-1185">Reference proteome</keyword>
<dbReference type="AlphaFoldDB" id="A0A386ZI60"/>
<dbReference type="InterPro" id="IPR003661">
    <property type="entry name" value="HisK_dim/P_dom"/>
</dbReference>
<evidence type="ECO:0000313" key="13">
    <source>
        <dbReference type="EMBL" id="AYF76893.1"/>
    </source>
</evidence>
<accession>A0A386ZI60</accession>
<dbReference type="SUPFAM" id="SSF55874">
    <property type="entry name" value="ATPase domain of HSP90 chaperone/DNA topoisomerase II/histidine kinase"/>
    <property type="match status" value="1"/>
</dbReference>
<keyword evidence="8 10" id="KW-1133">Transmembrane helix</keyword>
<dbReference type="SMART" id="SM00304">
    <property type="entry name" value="HAMP"/>
    <property type="match status" value="1"/>
</dbReference>
<dbReference type="PRINTS" id="PR00344">
    <property type="entry name" value="BCTRLSENSOR"/>
</dbReference>
<dbReference type="InterPro" id="IPR003660">
    <property type="entry name" value="HAMP_dom"/>
</dbReference>
<feature type="transmembrane region" description="Helical" evidence="10">
    <location>
        <begin position="20"/>
        <end position="43"/>
    </location>
</feature>
<evidence type="ECO:0000256" key="3">
    <source>
        <dbReference type="ARBA" id="ARBA00012438"/>
    </source>
</evidence>
<organism evidence="13 14">
    <name type="scientific">Nocardia yunnanensis</name>
    <dbReference type="NCBI Taxonomy" id="2382165"/>
    <lineage>
        <taxon>Bacteria</taxon>
        <taxon>Bacillati</taxon>
        <taxon>Actinomycetota</taxon>
        <taxon>Actinomycetes</taxon>
        <taxon>Mycobacteriales</taxon>
        <taxon>Nocardiaceae</taxon>
        <taxon>Nocardia</taxon>
    </lineage>
</organism>
<dbReference type="InterPro" id="IPR036890">
    <property type="entry name" value="HATPase_C_sf"/>
</dbReference>
<dbReference type="InterPro" id="IPR004358">
    <property type="entry name" value="Sig_transdc_His_kin-like_C"/>
</dbReference>
<dbReference type="Pfam" id="PF00512">
    <property type="entry name" value="HisKA"/>
    <property type="match status" value="1"/>
</dbReference>
<keyword evidence="4" id="KW-0597">Phosphoprotein</keyword>
<evidence type="ECO:0000256" key="7">
    <source>
        <dbReference type="ARBA" id="ARBA00022777"/>
    </source>
</evidence>
<dbReference type="PROSITE" id="PS50885">
    <property type="entry name" value="HAMP"/>
    <property type="match status" value="1"/>
</dbReference>
<evidence type="ECO:0000256" key="9">
    <source>
        <dbReference type="ARBA" id="ARBA00023012"/>
    </source>
</evidence>
<gene>
    <name evidence="13" type="ORF">D7D52_27265</name>
</gene>
<dbReference type="InterPro" id="IPR036097">
    <property type="entry name" value="HisK_dim/P_sf"/>
</dbReference>
<dbReference type="PANTHER" id="PTHR43304">
    <property type="entry name" value="PHYTOCHROME-LIKE PROTEIN CPH1"/>
    <property type="match status" value="1"/>
</dbReference>
<keyword evidence="7" id="KW-0418">Kinase</keyword>
<dbReference type="Pfam" id="PF05227">
    <property type="entry name" value="CHASE3"/>
    <property type="match status" value="1"/>
</dbReference>
<dbReference type="PROSITE" id="PS50109">
    <property type="entry name" value="HIS_KIN"/>
    <property type="match status" value="1"/>
</dbReference>
<feature type="domain" description="HAMP" evidence="12">
    <location>
        <begin position="215"/>
        <end position="267"/>
    </location>
</feature>
<dbReference type="KEGG" id="nyu:D7D52_27265"/>
<evidence type="ECO:0000256" key="2">
    <source>
        <dbReference type="ARBA" id="ARBA00004236"/>
    </source>
</evidence>
<dbReference type="PANTHER" id="PTHR43304:SF1">
    <property type="entry name" value="PAC DOMAIN-CONTAINING PROTEIN"/>
    <property type="match status" value="1"/>
</dbReference>
<protein>
    <recommendedName>
        <fullName evidence="3">histidine kinase</fullName>
        <ecNumber evidence="3">2.7.13.3</ecNumber>
    </recommendedName>
</protein>
<evidence type="ECO:0000256" key="1">
    <source>
        <dbReference type="ARBA" id="ARBA00000085"/>
    </source>
</evidence>
<dbReference type="RefSeq" id="WP_120740846.1">
    <property type="nucleotide sequence ID" value="NZ_CP032568.1"/>
</dbReference>
<sequence length="528" mass="58401">MTATPDPAPRRRDGFTTRAWFQTIIATMVVVVLLGAAVTAQVIRTTTAATDRLIGQTMPAQRTALEFQSALLDQETGVRGFAITRDRQFLDPYTAGLDTQQRKAQELRKLLGDKDDQLTRDIDGIEQAVEQWRASYVTPLLTGTDAQASGTTGQGKQIFDRIRTLFAAQNQHLSQAVRADTDRLDHARLVRNSVLIALLIAFVATGAVLTVLLRRLVDRPLRYLTQSSLRVAGGDFGFRIDAQGPADIAAVATAVEDMRRRIVSELEAARAQETLLAEQTTALEAQAVELRRSNGELEQFAYVASHDLQEPLRKVASFCQLLEKRYSGQLDERATQYIEYAVDGAKRMQILINDLLIFSRVGRVTDGDRPIALGEPLQRALANLTSAIDDTGARITQPEQLPEIVGEPTLLTMLWQNLIANAIKFRAPDRTPEILITCEPDADGYLFTVQDNGIGIDAEFADKVFVIFQRLHNRTEYEGTGIGLALVKKVVEHHGGRIWVDTDYHDGTRICFTLSSQPTVPAPEGPRS</sequence>
<dbReference type="SUPFAM" id="SSF47384">
    <property type="entry name" value="Homodimeric domain of signal transducing histidine kinase"/>
    <property type="match status" value="1"/>
</dbReference>
<evidence type="ECO:0000256" key="5">
    <source>
        <dbReference type="ARBA" id="ARBA00022679"/>
    </source>
</evidence>
<keyword evidence="9" id="KW-0902">Two-component regulatory system</keyword>